<evidence type="ECO:0000256" key="6">
    <source>
        <dbReference type="PROSITE-ProRule" id="PRU10133"/>
    </source>
</evidence>
<evidence type="ECO:0000256" key="4">
    <source>
        <dbReference type="ARBA" id="ARBA00022786"/>
    </source>
</evidence>
<proteinExistence type="inferred from homology"/>
<dbReference type="FunCoup" id="A0A1U7ZGJ0">
    <property type="interactions" value="4817"/>
</dbReference>
<dbReference type="KEGG" id="nnu:104592793"/>
<dbReference type="Pfam" id="PF00627">
    <property type="entry name" value="UBA"/>
    <property type="match status" value="1"/>
</dbReference>
<dbReference type="OMA" id="HWTFVYA"/>
<dbReference type="Proteomes" id="UP000189703">
    <property type="component" value="Unplaced"/>
</dbReference>
<evidence type="ECO:0000256" key="1">
    <source>
        <dbReference type="ARBA" id="ARBA00012486"/>
    </source>
</evidence>
<evidence type="ECO:0000256" key="7">
    <source>
        <dbReference type="RuleBase" id="RU362109"/>
    </source>
</evidence>
<dbReference type="FunFam" id="3.10.110.10:FF:000037">
    <property type="entry name" value="ubiquitin-conjugating enzyme E2 27"/>
    <property type="match status" value="1"/>
</dbReference>
<evidence type="ECO:0000256" key="5">
    <source>
        <dbReference type="ARBA" id="ARBA00022840"/>
    </source>
</evidence>
<dbReference type="InterPro" id="IPR023313">
    <property type="entry name" value="UBQ-conjugating_AS"/>
</dbReference>
<dbReference type="eggNOG" id="KOG0418">
    <property type="taxonomic scope" value="Eukaryota"/>
</dbReference>
<dbReference type="Gene3D" id="3.10.110.10">
    <property type="entry name" value="Ubiquitin Conjugating Enzyme"/>
    <property type="match status" value="1"/>
</dbReference>
<keyword evidence="4 7" id="KW-0833">Ubl conjugation pathway</keyword>
<keyword evidence="2" id="KW-0808">Transferase</keyword>
<dbReference type="InterPro" id="IPR016135">
    <property type="entry name" value="UBQ-conjugating_enzyme/RWD"/>
</dbReference>
<dbReference type="SUPFAM" id="SSF46934">
    <property type="entry name" value="UBA-like"/>
    <property type="match status" value="1"/>
</dbReference>
<feature type="domain" description="UBC core" evidence="9">
    <location>
        <begin position="38"/>
        <end position="186"/>
    </location>
</feature>
<dbReference type="InterPro" id="IPR041974">
    <property type="entry name" value="UBC27_UBA"/>
</dbReference>
<dbReference type="PANTHER" id="PTHR24068">
    <property type="entry name" value="UBIQUITIN-CONJUGATING ENZYME E2"/>
    <property type="match status" value="1"/>
</dbReference>
<dbReference type="PROSITE" id="PS50030">
    <property type="entry name" value="UBA"/>
    <property type="match status" value="1"/>
</dbReference>
<dbReference type="GeneID" id="104592793"/>
<dbReference type="CDD" id="cd23800">
    <property type="entry name" value="UBCc_UBE2K"/>
    <property type="match status" value="1"/>
</dbReference>
<evidence type="ECO:0000256" key="2">
    <source>
        <dbReference type="ARBA" id="ARBA00022679"/>
    </source>
</evidence>
<dbReference type="Pfam" id="PF00179">
    <property type="entry name" value="UQ_con"/>
    <property type="match status" value="1"/>
</dbReference>
<dbReference type="GO" id="GO:0061631">
    <property type="term" value="F:ubiquitin conjugating enzyme activity"/>
    <property type="evidence" value="ECO:0000318"/>
    <property type="project" value="GO_Central"/>
</dbReference>
<dbReference type="InterPro" id="IPR015940">
    <property type="entry name" value="UBA"/>
</dbReference>
<reference evidence="11" key="1">
    <citation type="submission" date="2025-08" db="UniProtKB">
        <authorList>
            <consortium name="RefSeq"/>
        </authorList>
    </citation>
    <scope>IDENTIFICATION</scope>
</reference>
<keyword evidence="3 7" id="KW-0547">Nucleotide-binding</keyword>
<dbReference type="GO" id="GO:0005634">
    <property type="term" value="C:nucleus"/>
    <property type="evidence" value="ECO:0000318"/>
    <property type="project" value="GO_Central"/>
</dbReference>
<protein>
    <recommendedName>
        <fullName evidence="1">E2 ubiquitin-conjugating enzyme</fullName>
        <ecNumber evidence="1">2.3.2.23</ecNumber>
    </recommendedName>
</protein>
<feature type="domain" description="UBA" evidence="8">
    <location>
        <begin position="190"/>
        <end position="230"/>
    </location>
</feature>
<dbReference type="STRING" id="4432.A0A1U7ZGJ0"/>
<dbReference type="SUPFAM" id="SSF54495">
    <property type="entry name" value="UBC-like"/>
    <property type="match status" value="1"/>
</dbReference>
<dbReference type="InterPro" id="IPR009060">
    <property type="entry name" value="UBA-like_sf"/>
</dbReference>
<evidence type="ECO:0000259" key="9">
    <source>
        <dbReference type="PROSITE" id="PS50127"/>
    </source>
</evidence>
<dbReference type="PROSITE" id="PS00183">
    <property type="entry name" value="UBC_1"/>
    <property type="match status" value="1"/>
</dbReference>
<gene>
    <name evidence="11" type="primary">LOC104592793</name>
</gene>
<dbReference type="InParanoid" id="A0A1U7ZGJ0"/>
<accession>A0A1U7ZGJ0</accession>
<evidence type="ECO:0000259" key="8">
    <source>
        <dbReference type="PROSITE" id="PS50030"/>
    </source>
</evidence>
<dbReference type="Gene3D" id="1.10.8.10">
    <property type="entry name" value="DNA helicase RuvA subunit, C-terminal domain"/>
    <property type="match status" value="1"/>
</dbReference>
<name>A0A1U7ZGJ0_NELNU</name>
<dbReference type="InterPro" id="IPR000608">
    <property type="entry name" value="UBC"/>
</dbReference>
<dbReference type="SMART" id="SM00212">
    <property type="entry name" value="UBCc"/>
    <property type="match status" value="1"/>
</dbReference>
<dbReference type="AlphaFoldDB" id="A0A1U7ZGJ0"/>
<dbReference type="GO" id="GO:0000209">
    <property type="term" value="P:protein polyubiquitination"/>
    <property type="evidence" value="ECO:0000318"/>
    <property type="project" value="GO_Central"/>
</dbReference>
<evidence type="ECO:0000313" key="10">
    <source>
        <dbReference type="Proteomes" id="UP000189703"/>
    </source>
</evidence>
<keyword evidence="5 7" id="KW-0067">ATP-binding</keyword>
<keyword evidence="10" id="KW-1185">Reference proteome</keyword>
<comment type="similarity">
    <text evidence="7">Belongs to the ubiquitin-conjugating enzyme family.</text>
</comment>
<feature type="active site" description="Glycyl thioester intermediate" evidence="6">
    <location>
        <position position="124"/>
    </location>
</feature>
<dbReference type="OrthoDB" id="7851174at2759"/>
<evidence type="ECO:0000256" key="3">
    <source>
        <dbReference type="ARBA" id="ARBA00022741"/>
    </source>
</evidence>
<dbReference type="SMART" id="SM00165">
    <property type="entry name" value="UBA"/>
    <property type="match status" value="1"/>
</dbReference>
<dbReference type="EC" id="2.3.2.23" evidence="1"/>
<evidence type="ECO:0000313" key="11">
    <source>
        <dbReference type="RefSeq" id="XP_010250584.1"/>
    </source>
</evidence>
<dbReference type="CDD" id="cd14312">
    <property type="entry name" value="UBA_II_E2_UBC27_like"/>
    <property type="match status" value="1"/>
</dbReference>
<dbReference type="RefSeq" id="XP_010250584.1">
    <property type="nucleotide sequence ID" value="XM_010252282.1"/>
</dbReference>
<dbReference type="GO" id="GO:0005524">
    <property type="term" value="F:ATP binding"/>
    <property type="evidence" value="ECO:0007669"/>
    <property type="project" value="UniProtKB-UniRule"/>
</dbReference>
<organism evidence="10 11">
    <name type="scientific">Nelumbo nucifera</name>
    <name type="common">Sacred lotus</name>
    <dbReference type="NCBI Taxonomy" id="4432"/>
    <lineage>
        <taxon>Eukaryota</taxon>
        <taxon>Viridiplantae</taxon>
        <taxon>Streptophyta</taxon>
        <taxon>Embryophyta</taxon>
        <taxon>Tracheophyta</taxon>
        <taxon>Spermatophyta</taxon>
        <taxon>Magnoliopsida</taxon>
        <taxon>Proteales</taxon>
        <taxon>Nelumbonaceae</taxon>
        <taxon>Nelumbo</taxon>
    </lineage>
</organism>
<sequence>MPLRSLCLSFVSVEDNVAREFRSGFLIIFVLRNRLKMVDFSRVQKELVDCNRDTAISGVSIMLLGNDLSHLSGTITGPVATPYEGGTFKIDIRLPDGYPFEPPKMQFMTKVWHPNISSQNGAICLDILKDQWSPALTLKTALLSLQALLSAPEPDDPQDAVVAQQYLRDYPTFVGTARYWTETFAKRSSIGTEEKIQKLVEMGFPEGLVRTTLEVVGGDENMALEKLCSG</sequence>
<dbReference type="PROSITE" id="PS50127">
    <property type="entry name" value="UBC_2"/>
    <property type="match status" value="1"/>
</dbReference>